<evidence type="ECO:0000256" key="8">
    <source>
        <dbReference type="SAM" id="Phobius"/>
    </source>
</evidence>
<evidence type="ECO:0000256" key="1">
    <source>
        <dbReference type="ARBA" id="ARBA00004651"/>
    </source>
</evidence>
<dbReference type="Proteomes" id="UP000184280">
    <property type="component" value="Unassembled WGS sequence"/>
</dbReference>
<feature type="transmembrane region" description="Helical" evidence="8">
    <location>
        <begin position="41"/>
        <end position="57"/>
    </location>
</feature>
<evidence type="ECO:0000256" key="4">
    <source>
        <dbReference type="ARBA" id="ARBA00022692"/>
    </source>
</evidence>
<feature type="transmembrane region" description="Helical" evidence="8">
    <location>
        <begin position="103"/>
        <end position="124"/>
    </location>
</feature>
<feature type="transmembrane region" description="Helical" evidence="8">
    <location>
        <begin position="130"/>
        <end position="150"/>
    </location>
</feature>
<protein>
    <submittedName>
        <fullName evidence="9">Rod shape-determining protein MreD</fullName>
    </submittedName>
</protein>
<dbReference type="NCBIfam" id="TIGR03426">
    <property type="entry name" value="shape_MreD"/>
    <property type="match status" value="1"/>
</dbReference>
<evidence type="ECO:0000256" key="2">
    <source>
        <dbReference type="ARBA" id="ARBA00007776"/>
    </source>
</evidence>
<comment type="subcellular location">
    <subcellularLocation>
        <location evidence="1">Cell membrane</location>
        <topology evidence="1">Multi-pass membrane protein</topology>
    </subcellularLocation>
</comment>
<reference evidence="9 10" key="1">
    <citation type="submission" date="2016-11" db="EMBL/GenBank/DDBJ databases">
        <authorList>
            <person name="Jaros S."/>
            <person name="Januszkiewicz K."/>
            <person name="Wedrychowicz H."/>
        </authorList>
    </citation>
    <scope>NUCLEOTIDE SEQUENCE [LARGE SCALE GENOMIC DNA]</scope>
    <source>
        <strain evidence="9 10">BPI-34</strain>
    </source>
</reference>
<keyword evidence="7 8" id="KW-0472">Membrane</keyword>
<accession>A0A1M7FXU9</accession>
<dbReference type="AlphaFoldDB" id="A0A1M7FXU9"/>
<evidence type="ECO:0000256" key="5">
    <source>
        <dbReference type="ARBA" id="ARBA00022960"/>
    </source>
</evidence>
<dbReference type="GO" id="GO:0005886">
    <property type="term" value="C:plasma membrane"/>
    <property type="evidence" value="ECO:0007669"/>
    <property type="project" value="UniProtKB-SubCell"/>
</dbReference>
<evidence type="ECO:0000256" key="3">
    <source>
        <dbReference type="ARBA" id="ARBA00022475"/>
    </source>
</evidence>
<keyword evidence="6 8" id="KW-1133">Transmembrane helix</keyword>
<dbReference type="InterPro" id="IPR007227">
    <property type="entry name" value="Cell_shape_determining_MreD"/>
</dbReference>
<evidence type="ECO:0000313" key="10">
    <source>
        <dbReference type="Proteomes" id="UP000184280"/>
    </source>
</evidence>
<evidence type="ECO:0000256" key="7">
    <source>
        <dbReference type="ARBA" id="ARBA00023136"/>
    </source>
</evidence>
<feature type="transmembrane region" description="Helical" evidence="8">
    <location>
        <begin position="6"/>
        <end position="29"/>
    </location>
</feature>
<sequence>MFVALFVAQVLILNHVHLLGVGTPLLYVYFAITFRRNFPKWLVLVSCFLLGLLIDVFSNTPGLAASTMTLVALAQTYLIELVAPRDSAEDLEASSKVLGPTKFVTLSALLTLLYCLVFFALEAFNFFDVLLWLARSVISFVLTMVLILAVESVRSR</sequence>
<dbReference type="EMBL" id="FRCJ01000002">
    <property type="protein sequence ID" value="SHM08894.1"/>
    <property type="molecule type" value="Genomic_DNA"/>
</dbReference>
<keyword evidence="5" id="KW-0133">Cell shape</keyword>
<organism evidence="9 10">
    <name type="scientific">Xylanibacter ruminicola</name>
    <name type="common">Prevotella ruminicola</name>
    <dbReference type="NCBI Taxonomy" id="839"/>
    <lineage>
        <taxon>Bacteria</taxon>
        <taxon>Pseudomonadati</taxon>
        <taxon>Bacteroidota</taxon>
        <taxon>Bacteroidia</taxon>
        <taxon>Bacteroidales</taxon>
        <taxon>Prevotellaceae</taxon>
        <taxon>Xylanibacter</taxon>
    </lineage>
</organism>
<evidence type="ECO:0000256" key="6">
    <source>
        <dbReference type="ARBA" id="ARBA00022989"/>
    </source>
</evidence>
<proteinExistence type="inferred from homology"/>
<dbReference type="GO" id="GO:0008360">
    <property type="term" value="P:regulation of cell shape"/>
    <property type="evidence" value="ECO:0007669"/>
    <property type="project" value="UniProtKB-KW"/>
</dbReference>
<gene>
    <name evidence="9" type="ORF">SAMN04488494_1295</name>
</gene>
<keyword evidence="4 8" id="KW-0812">Transmembrane</keyword>
<comment type="similarity">
    <text evidence="2">Belongs to the MreD family.</text>
</comment>
<evidence type="ECO:0000313" key="9">
    <source>
        <dbReference type="EMBL" id="SHM08894.1"/>
    </source>
</evidence>
<keyword evidence="3" id="KW-1003">Cell membrane</keyword>
<feature type="transmembrane region" description="Helical" evidence="8">
    <location>
        <begin position="63"/>
        <end position="83"/>
    </location>
</feature>
<name>A0A1M7FXU9_XYLRU</name>